<evidence type="ECO:0000313" key="2">
    <source>
        <dbReference type="Proteomes" id="UP000218690"/>
    </source>
</evidence>
<gene>
    <name evidence="1" type="ORF">COM45_00385</name>
</gene>
<dbReference type="Proteomes" id="UP000218690">
    <property type="component" value="Unassembled WGS sequence"/>
</dbReference>
<proteinExistence type="predicted"/>
<protein>
    <recommendedName>
        <fullName evidence="3">Antitoxin VbhA domain-containing protein</fullName>
    </recommendedName>
</protein>
<evidence type="ECO:0000313" key="1">
    <source>
        <dbReference type="EMBL" id="PCC83919.1"/>
    </source>
</evidence>
<dbReference type="CDD" id="cd11586">
    <property type="entry name" value="VbhA_like"/>
    <property type="match status" value="1"/>
</dbReference>
<comment type="caution">
    <text evidence="1">The sequence shown here is derived from an EMBL/GenBank/DDBJ whole genome shotgun (WGS) entry which is preliminary data.</text>
</comment>
<sequence length="69" mass="7488">MVTPQPANEFIDTEIDKPRDNKLALGDAAMRLAGHDVSDPKVRDLARRVAAGTVSAEDAIAQVRRTAFK</sequence>
<dbReference type="EMBL" id="NWBP01000001">
    <property type="protein sequence ID" value="PCC83919.1"/>
    <property type="molecule type" value="Genomic_DNA"/>
</dbReference>
<dbReference type="InterPro" id="IPR033788">
    <property type="entry name" value="VbhA-like"/>
</dbReference>
<name>A0A2A4AN44_9CORY</name>
<dbReference type="AlphaFoldDB" id="A0A2A4AN44"/>
<accession>A0A2A4AN44</accession>
<reference evidence="1 2" key="1">
    <citation type="submission" date="2017-09" db="EMBL/GenBank/DDBJ databases">
        <title>Draft Genome Sequence of Corynebacterium accolens AH4003.</title>
        <authorList>
            <person name="Chen Y."/>
            <person name="Oosthuysen W.F."/>
            <person name="Kelley S."/>
            <person name="Horswill A."/>
        </authorList>
    </citation>
    <scope>NUCLEOTIDE SEQUENCE [LARGE SCALE GENOMIC DNA]</scope>
    <source>
        <strain evidence="1 2">AH4003</strain>
    </source>
</reference>
<evidence type="ECO:0008006" key="3">
    <source>
        <dbReference type="Google" id="ProtNLM"/>
    </source>
</evidence>
<organism evidence="1 2">
    <name type="scientific">Corynebacterium accolens</name>
    <dbReference type="NCBI Taxonomy" id="38284"/>
    <lineage>
        <taxon>Bacteria</taxon>
        <taxon>Bacillati</taxon>
        <taxon>Actinomycetota</taxon>
        <taxon>Actinomycetes</taxon>
        <taxon>Mycobacteriales</taxon>
        <taxon>Corynebacteriaceae</taxon>
        <taxon>Corynebacterium</taxon>
    </lineage>
</organism>